<evidence type="ECO:0000256" key="4">
    <source>
        <dbReference type="HAMAP-Rule" id="MF_01368"/>
    </source>
</evidence>
<keyword evidence="2 4" id="KW-0689">Ribosomal protein</keyword>
<evidence type="ECO:0000256" key="2">
    <source>
        <dbReference type="ARBA" id="ARBA00022980"/>
    </source>
</evidence>
<organism evidence="6">
    <name type="scientific">uncultured spirochete</name>
    <dbReference type="NCBI Taxonomy" id="156406"/>
    <lineage>
        <taxon>Bacteria</taxon>
        <taxon>Pseudomonadati</taxon>
        <taxon>Spirochaetota</taxon>
        <taxon>Spirochaetia</taxon>
        <taxon>Spirochaetales</taxon>
        <taxon>environmental samples</taxon>
    </lineage>
</organism>
<protein>
    <recommendedName>
        <fullName evidence="4">Large ribosomal subunit protein bL17</fullName>
    </recommendedName>
</protein>
<sequence length="140" mass="15872">MKHKIGYNKLNRVAAHRKALIRNMVTVLLKEEKIVTTKAKAIEARRAAEKLITRAKVDSVHNRRIASARLYGEDAVAKLFTEIGPRFKERGGGYTRILKLGDRANDAASLVVLELVDQKADEKRAEREKRKAQRKAKKQA</sequence>
<dbReference type="InterPro" id="IPR000456">
    <property type="entry name" value="Ribosomal_bL17"/>
</dbReference>
<evidence type="ECO:0000256" key="5">
    <source>
        <dbReference type="RuleBase" id="RU000660"/>
    </source>
</evidence>
<comment type="similarity">
    <text evidence="1 4 5">Belongs to the bacterial ribosomal protein bL17 family.</text>
</comment>
<dbReference type="GO" id="GO:0003735">
    <property type="term" value="F:structural constituent of ribosome"/>
    <property type="evidence" value="ECO:0007669"/>
    <property type="project" value="InterPro"/>
</dbReference>
<name>A0A3P3XPM9_9SPIR</name>
<accession>A0A3P3XPM9</accession>
<dbReference type="NCBIfam" id="TIGR00059">
    <property type="entry name" value="L17"/>
    <property type="match status" value="1"/>
</dbReference>
<dbReference type="GO" id="GO:0022625">
    <property type="term" value="C:cytosolic large ribosomal subunit"/>
    <property type="evidence" value="ECO:0007669"/>
    <property type="project" value="TreeGrafter"/>
</dbReference>
<dbReference type="SUPFAM" id="SSF64263">
    <property type="entry name" value="Prokaryotic ribosomal protein L17"/>
    <property type="match status" value="1"/>
</dbReference>
<dbReference type="Pfam" id="PF01196">
    <property type="entry name" value="Ribosomal_L17"/>
    <property type="match status" value="1"/>
</dbReference>
<proteinExistence type="inferred from homology"/>
<evidence type="ECO:0000256" key="1">
    <source>
        <dbReference type="ARBA" id="ARBA00008777"/>
    </source>
</evidence>
<comment type="subunit">
    <text evidence="4">Part of the 50S ribosomal subunit. Contacts protein L32.</text>
</comment>
<dbReference type="Gene3D" id="3.90.1030.10">
    <property type="entry name" value="Ribosomal protein L17"/>
    <property type="match status" value="1"/>
</dbReference>
<reference evidence="6" key="1">
    <citation type="submission" date="2017-02" db="EMBL/GenBank/DDBJ databases">
        <authorList>
            <person name="Regsiter A."/>
            <person name="William W."/>
        </authorList>
    </citation>
    <scope>NUCLEOTIDE SEQUENCE</scope>
    <source>
        <strain evidence="6">BdmA 4</strain>
    </source>
</reference>
<dbReference type="InterPro" id="IPR036373">
    <property type="entry name" value="Ribosomal_bL17_sf"/>
</dbReference>
<dbReference type="PANTHER" id="PTHR14413">
    <property type="entry name" value="RIBOSOMAL PROTEIN L17"/>
    <property type="match status" value="1"/>
</dbReference>
<keyword evidence="3 4" id="KW-0687">Ribonucleoprotein</keyword>
<dbReference type="AlphaFoldDB" id="A0A3P3XPM9"/>
<dbReference type="HAMAP" id="MF_01368">
    <property type="entry name" value="Ribosomal_bL17"/>
    <property type="match status" value="1"/>
</dbReference>
<gene>
    <name evidence="4 6" type="primary">rplQ</name>
    <name evidence="6" type="ORF">SPIRO4BDMA_40372</name>
</gene>
<dbReference type="GO" id="GO:0006412">
    <property type="term" value="P:translation"/>
    <property type="evidence" value="ECO:0007669"/>
    <property type="project" value="UniProtKB-UniRule"/>
</dbReference>
<dbReference type="PANTHER" id="PTHR14413:SF16">
    <property type="entry name" value="LARGE RIBOSOMAL SUBUNIT PROTEIN BL17M"/>
    <property type="match status" value="1"/>
</dbReference>
<dbReference type="EMBL" id="FWDO01000004">
    <property type="protein sequence ID" value="SLM17803.1"/>
    <property type="molecule type" value="Genomic_DNA"/>
</dbReference>
<evidence type="ECO:0000256" key="3">
    <source>
        <dbReference type="ARBA" id="ARBA00023274"/>
    </source>
</evidence>
<evidence type="ECO:0000313" key="6">
    <source>
        <dbReference type="EMBL" id="SLM17803.1"/>
    </source>
</evidence>